<dbReference type="KEGG" id="dci:103512447"/>
<evidence type="ECO:0000259" key="2">
    <source>
        <dbReference type="Pfam" id="PF13837"/>
    </source>
</evidence>
<accession>A0A3Q0J468</accession>
<feature type="compositionally biased region" description="Polar residues" evidence="1">
    <location>
        <begin position="128"/>
        <end position="219"/>
    </location>
</feature>
<keyword evidence="3" id="KW-1185">Reference proteome</keyword>
<sequence length="225" mass="25490">MRKSAHALYWQTRIGKDVHPVARDLTHLLILLRVEMNNLFQSTIVFKLKLSWEAIASTLAEKGYPIPNSTIQKAAQKCRQKWKSLNTLYKKHKKNMESRTNTNLPSWFFEMQSALENIKSQNTKASAVSTTDFTDDSMSPRSCSPITGDNDSRSTITGDNDFCSTITEDNDFRSTITEDNDSRSPITGDNDSRSTITGDNDFRSTITEDNDFRSTITEDNDSRSP</sequence>
<dbReference type="Proteomes" id="UP000079169">
    <property type="component" value="Unplaced"/>
</dbReference>
<organism evidence="3 4">
    <name type="scientific">Diaphorina citri</name>
    <name type="common">Asian citrus psyllid</name>
    <dbReference type="NCBI Taxonomy" id="121845"/>
    <lineage>
        <taxon>Eukaryota</taxon>
        <taxon>Metazoa</taxon>
        <taxon>Ecdysozoa</taxon>
        <taxon>Arthropoda</taxon>
        <taxon>Hexapoda</taxon>
        <taxon>Insecta</taxon>
        <taxon>Pterygota</taxon>
        <taxon>Neoptera</taxon>
        <taxon>Paraneoptera</taxon>
        <taxon>Hemiptera</taxon>
        <taxon>Sternorrhyncha</taxon>
        <taxon>Psylloidea</taxon>
        <taxon>Psyllidae</taxon>
        <taxon>Diaphorininae</taxon>
        <taxon>Diaphorina</taxon>
    </lineage>
</organism>
<name>A0A3Q0J468_DIACI</name>
<dbReference type="AlphaFoldDB" id="A0A3Q0J468"/>
<protein>
    <submittedName>
        <fullName evidence="4">Uncharacterized protein LOC103512447</fullName>
    </submittedName>
</protein>
<evidence type="ECO:0000256" key="1">
    <source>
        <dbReference type="SAM" id="MobiDB-lite"/>
    </source>
</evidence>
<reference evidence="4" key="1">
    <citation type="submission" date="2025-08" db="UniProtKB">
        <authorList>
            <consortium name="RefSeq"/>
        </authorList>
    </citation>
    <scope>IDENTIFICATION</scope>
</reference>
<dbReference type="Gene3D" id="1.10.10.60">
    <property type="entry name" value="Homeodomain-like"/>
    <property type="match status" value="1"/>
</dbReference>
<dbReference type="InterPro" id="IPR044822">
    <property type="entry name" value="Myb_DNA-bind_4"/>
</dbReference>
<dbReference type="PaxDb" id="121845-A0A3Q0J468"/>
<feature type="region of interest" description="Disordered" evidence="1">
    <location>
        <begin position="128"/>
        <end position="225"/>
    </location>
</feature>
<dbReference type="GeneID" id="103512447"/>
<feature type="domain" description="Myb/SANT-like DNA-binding" evidence="2">
    <location>
        <begin position="24"/>
        <end position="108"/>
    </location>
</feature>
<evidence type="ECO:0000313" key="4">
    <source>
        <dbReference type="RefSeq" id="XP_026681713.1"/>
    </source>
</evidence>
<proteinExistence type="predicted"/>
<dbReference type="Pfam" id="PF13837">
    <property type="entry name" value="Myb_DNA-bind_4"/>
    <property type="match status" value="1"/>
</dbReference>
<evidence type="ECO:0000313" key="3">
    <source>
        <dbReference type="Proteomes" id="UP000079169"/>
    </source>
</evidence>
<gene>
    <name evidence="4" type="primary">LOC103512447</name>
</gene>
<dbReference type="RefSeq" id="XP_026681713.1">
    <property type="nucleotide sequence ID" value="XM_026825912.1"/>
</dbReference>